<dbReference type="Gene3D" id="3.90.70.10">
    <property type="entry name" value="Cysteine proteinases"/>
    <property type="match status" value="1"/>
</dbReference>
<dbReference type="SMART" id="SM00382">
    <property type="entry name" value="AAA"/>
    <property type="match status" value="1"/>
</dbReference>
<sequence>MYYDFFGFREPPFSIAPDPRYLYLSDRHKEALAHLMYGVGGQGGFIVITGEVGTGKTTVSRCFIDNAPDNVDMAIILNPRLSARELLSSVCDELGIRHPAGSSIKRLVDLINEDLLKAYAAGRHKVLLIDEAQNLSSEVLEQLRLLTNLETAEKKLLQIILLGQPELNDMLSLPELRQLNQRVTARYHLDALQKEELPSYLQYRLSVAGQRGELFSRGAIQALYKLSGGVPRLINLVSDRALLGAYAEGEHLVTREHIRTAAREVTGPDMPGRRQFPRKSVFAALAVVVLAIAVSWGLSDRERRQWLTSPFVAQAAGDSEPEVSGSDPGEAEGQGAADVDGADENESAETQGTAQSDQAAPVGDLAEPAALAPFRFDTDALSKVEAFQALFQQWGERYTPSDFPVACEFGRRQGLGCLHREGTRRSLLQIDRPTILRLRDGNRERYVTLVSLRGDEAQLRLADGEIRTVSFRELEDFWYGDFSVLWRLPPYLGDNDSTSKEIWLSSQLMQLADLHAASDRERVEVQNMGPEQQVEWYQGIKGLQVDGIPGAMTLIQINNDLHPGVPRLTNTGAEG</sequence>
<evidence type="ECO:0000256" key="1">
    <source>
        <dbReference type="SAM" id="MobiDB-lite"/>
    </source>
</evidence>
<dbReference type="PANTHER" id="PTHR35894:SF1">
    <property type="entry name" value="PHOSPHORIBULOKINASE _ URIDINE KINASE FAMILY"/>
    <property type="match status" value="1"/>
</dbReference>
<feature type="compositionally biased region" description="Polar residues" evidence="1">
    <location>
        <begin position="348"/>
        <end position="358"/>
    </location>
</feature>
<dbReference type="CDD" id="cd00009">
    <property type="entry name" value="AAA"/>
    <property type="match status" value="1"/>
</dbReference>
<dbReference type="PANTHER" id="PTHR35894">
    <property type="entry name" value="GENERAL SECRETION PATHWAY PROTEIN A-RELATED"/>
    <property type="match status" value="1"/>
</dbReference>
<reference evidence="4 5" key="1">
    <citation type="submission" date="2023-10" db="EMBL/GenBank/DDBJ databases">
        <title>Characteristics and mechanism of a salt-tolerant marine origin heterotrophic nitrifying- aerobic denitrifying bacteria Marinobacter xestospongiae HN1.</title>
        <authorList>
            <person name="Qi R."/>
        </authorList>
    </citation>
    <scope>NUCLEOTIDE SEQUENCE [LARGE SCALE GENOMIC DNA]</scope>
    <source>
        <strain evidence="4 5">HN1</strain>
    </source>
</reference>
<keyword evidence="5" id="KW-1185">Reference proteome</keyword>
<dbReference type="InterPro" id="IPR052026">
    <property type="entry name" value="ExeA_AAA_ATPase_DNA-bind"/>
</dbReference>
<gene>
    <name evidence="4" type="ORF">RYS15_13900</name>
</gene>
<proteinExistence type="predicted"/>
<feature type="region of interest" description="Disordered" evidence="1">
    <location>
        <begin position="312"/>
        <end position="361"/>
    </location>
</feature>
<dbReference type="InterPro" id="IPR049945">
    <property type="entry name" value="AAA_22"/>
</dbReference>
<feature type="transmembrane region" description="Helical" evidence="2">
    <location>
        <begin position="280"/>
        <end position="298"/>
    </location>
</feature>
<dbReference type="EMBL" id="JAWIIJ010000009">
    <property type="protein sequence ID" value="MDV2079778.1"/>
    <property type="molecule type" value="Genomic_DNA"/>
</dbReference>
<organism evidence="4 5">
    <name type="scientific">Marinobacter xestospongiae</name>
    <dbReference type="NCBI Taxonomy" id="994319"/>
    <lineage>
        <taxon>Bacteria</taxon>
        <taxon>Pseudomonadati</taxon>
        <taxon>Pseudomonadota</taxon>
        <taxon>Gammaproteobacteria</taxon>
        <taxon>Pseudomonadales</taxon>
        <taxon>Marinobacteraceae</taxon>
        <taxon>Marinobacter</taxon>
    </lineage>
</organism>
<evidence type="ECO:0000256" key="2">
    <source>
        <dbReference type="SAM" id="Phobius"/>
    </source>
</evidence>
<comment type="caution">
    <text evidence="4">The sequence shown here is derived from an EMBL/GenBank/DDBJ whole genome shotgun (WGS) entry which is preliminary data.</text>
</comment>
<dbReference type="RefSeq" id="WP_316974274.1">
    <property type="nucleotide sequence ID" value="NZ_JAWIIJ010000009.1"/>
</dbReference>
<name>A0ABU3VZR2_9GAMM</name>
<dbReference type="Pfam" id="PF13401">
    <property type="entry name" value="AAA_22"/>
    <property type="match status" value="1"/>
</dbReference>
<feature type="domain" description="AAA+ ATPase" evidence="3">
    <location>
        <begin position="42"/>
        <end position="195"/>
    </location>
</feature>
<evidence type="ECO:0000259" key="3">
    <source>
        <dbReference type="SMART" id="SM00382"/>
    </source>
</evidence>
<keyword evidence="2" id="KW-0472">Membrane</keyword>
<dbReference type="InterPro" id="IPR027417">
    <property type="entry name" value="P-loop_NTPase"/>
</dbReference>
<evidence type="ECO:0000313" key="5">
    <source>
        <dbReference type="Proteomes" id="UP001269819"/>
    </source>
</evidence>
<dbReference type="Gene3D" id="3.40.50.300">
    <property type="entry name" value="P-loop containing nucleotide triphosphate hydrolases"/>
    <property type="match status" value="1"/>
</dbReference>
<accession>A0ABU3VZR2</accession>
<dbReference type="SUPFAM" id="SSF52540">
    <property type="entry name" value="P-loop containing nucleoside triphosphate hydrolases"/>
    <property type="match status" value="1"/>
</dbReference>
<dbReference type="InterPro" id="IPR003593">
    <property type="entry name" value="AAA+_ATPase"/>
</dbReference>
<protein>
    <submittedName>
        <fullName evidence="4">AAA family ATPase</fullName>
    </submittedName>
</protein>
<dbReference type="Proteomes" id="UP001269819">
    <property type="component" value="Unassembled WGS sequence"/>
</dbReference>
<evidence type="ECO:0000313" key="4">
    <source>
        <dbReference type="EMBL" id="MDV2079778.1"/>
    </source>
</evidence>
<keyword evidence="2" id="KW-0812">Transmembrane</keyword>
<keyword evidence="2" id="KW-1133">Transmembrane helix</keyword>